<evidence type="ECO:0000313" key="8">
    <source>
        <dbReference type="Proteomes" id="UP001370348"/>
    </source>
</evidence>
<feature type="transmembrane region" description="Helical" evidence="6">
    <location>
        <begin position="157"/>
        <end position="177"/>
    </location>
</feature>
<dbReference type="Proteomes" id="UP001370348">
    <property type="component" value="Chromosome"/>
</dbReference>
<feature type="transmembrane region" description="Helical" evidence="6">
    <location>
        <begin position="33"/>
        <end position="51"/>
    </location>
</feature>
<keyword evidence="4 6" id="KW-1133">Transmembrane helix</keyword>
<dbReference type="PANTHER" id="PTHR30482:SF20">
    <property type="entry name" value="HIGH-AFFINITY BRANCHED-CHAIN AMINO ACID TRANSPORT SYSTEM PERMEASE PROTEIN LIVM"/>
    <property type="match status" value="1"/>
</dbReference>
<dbReference type="InterPro" id="IPR001851">
    <property type="entry name" value="ABC_transp_permease"/>
</dbReference>
<feature type="transmembrane region" description="Helical" evidence="6">
    <location>
        <begin position="106"/>
        <end position="124"/>
    </location>
</feature>
<keyword evidence="8" id="KW-1185">Reference proteome</keyword>
<evidence type="ECO:0000256" key="1">
    <source>
        <dbReference type="ARBA" id="ARBA00004651"/>
    </source>
</evidence>
<comment type="subcellular location">
    <subcellularLocation>
        <location evidence="1">Cell membrane</location>
        <topology evidence="1">Multi-pass membrane protein</topology>
    </subcellularLocation>
</comment>
<dbReference type="PANTHER" id="PTHR30482">
    <property type="entry name" value="HIGH-AFFINITY BRANCHED-CHAIN AMINO ACID TRANSPORT SYSTEM PERMEASE"/>
    <property type="match status" value="1"/>
</dbReference>
<protein>
    <submittedName>
        <fullName evidence="7">Branched-chain amino acid ABC transporter permease</fullName>
    </submittedName>
</protein>
<keyword evidence="2" id="KW-1003">Cell membrane</keyword>
<evidence type="ECO:0000256" key="2">
    <source>
        <dbReference type="ARBA" id="ARBA00022475"/>
    </source>
</evidence>
<feature type="transmembrane region" description="Helical" evidence="6">
    <location>
        <begin position="239"/>
        <end position="270"/>
    </location>
</feature>
<dbReference type="RefSeq" id="WP_394828142.1">
    <property type="nucleotide sequence ID" value="NZ_CP089984.1"/>
</dbReference>
<proteinExistence type="predicted"/>
<dbReference type="InterPro" id="IPR043428">
    <property type="entry name" value="LivM-like"/>
</dbReference>
<dbReference type="CDD" id="cd06581">
    <property type="entry name" value="TM_PBP1_LivM_like"/>
    <property type="match status" value="1"/>
</dbReference>
<sequence length="329" mass="34540">MANKPVASSLGLLALGALPFVLSDYRVFQLTMVMISSIALLGLNLLTGYGGQISLGHGAFYGIGAYTTAILVHELQVPYGLTIPCAGIACALLGFLFGWPALRLEGIYLALATFALGVVLPQILKYRGIEGWTGGVQGITLTKPEAPFGLPLSADHWLYYLCLAIALLSFVVARNLVRGPTGRAIVAIRDHRIAASSAGIDTAMYTSITFGISAMYAGIAGSLGALTVQFVGPDSFSIYFSIGLLVGIVVGGVATISGAIYGALFIQFVPNIADDVSKAAPWAIYGIVLIACAHVMPSGVAGWLERLSAPRKVLESTRAERMTLTQEEP</sequence>
<feature type="transmembrane region" description="Helical" evidence="6">
    <location>
        <begin position="282"/>
        <end position="304"/>
    </location>
</feature>
<evidence type="ECO:0000256" key="3">
    <source>
        <dbReference type="ARBA" id="ARBA00022692"/>
    </source>
</evidence>
<organism evidence="7 8">
    <name type="scientific">Pendulispora albinea</name>
    <dbReference type="NCBI Taxonomy" id="2741071"/>
    <lineage>
        <taxon>Bacteria</taxon>
        <taxon>Pseudomonadati</taxon>
        <taxon>Myxococcota</taxon>
        <taxon>Myxococcia</taxon>
        <taxon>Myxococcales</taxon>
        <taxon>Sorangiineae</taxon>
        <taxon>Pendulisporaceae</taxon>
        <taxon>Pendulispora</taxon>
    </lineage>
</organism>
<keyword evidence="5 6" id="KW-0472">Membrane</keyword>
<gene>
    <name evidence="7" type="ORF">LZC94_14875</name>
</gene>
<feature type="transmembrane region" description="Helical" evidence="6">
    <location>
        <begin position="81"/>
        <end position="99"/>
    </location>
</feature>
<evidence type="ECO:0000256" key="5">
    <source>
        <dbReference type="ARBA" id="ARBA00023136"/>
    </source>
</evidence>
<accession>A0ABZ2M7M3</accession>
<dbReference type="EMBL" id="CP089984">
    <property type="protein sequence ID" value="WXB18511.1"/>
    <property type="molecule type" value="Genomic_DNA"/>
</dbReference>
<evidence type="ECO:0000313" key="7">
    <source>
        <dbReference type="EMBL" id="WXB18511.1"/>
    </source>
</evidence>
<keyword evidence="3 6" id="KW-0812">Transmembrane</keyword>
<evidence type="ECO:0000256" key="4">
    <source>
        <dbReference type="ARBA" id="ARBA00022989"/>
    </source>
</evidence>
<evidence type="ECO:0000256" key="6">
    <source>
        <dbReference type="SAM" id="Phobius"/>
    </source>
</evidence>
<dbReference type="Pfam" id="PF02653">
    <property type="entry name" value="BPD_transp_2"/>
    <property type="match status" value="1"/>
</dbReference>
<feature type="transmembrane region" description="Helical" evidence="6">
    <location>
        <begin position="58"/>
        <end position="75"/>
    </location>
</feature>
<reference evidence="7 8" key="1">
    <citation type="submission" date="2021-12" db="EMBL/GenBank/DDBJ databases">
        <title>Discovery of the Pendulisporaceae a myxobacterial family with distinct sporulation behavior and unique specialized metabolism.</title>
        <authorList>
            <person name="Garcia R."/>
            <person name="Popoff A."/>
            <person name="Bader C.D."/>
            <person name="Loehr J."/>
            <person name="Walesch S."/>
            <person name="Walt C."/>
            <person name="Boldt J."/>
            <person name="Bunk B."/>
            <person name="Haeckl F.J.F.P.J."/>
            <person name="Gunesch A.P."/>
            <person name="Birkelbach J."/>
            <person name="Nuebel U."/>
            <person name="Pietschmann T."/>
            <person name="Bach T."/>
            <person name="Mueller R."/>
        </authorList>
    </citation>
    <scope>NUCLEOTIDE SEQUENCE [LARGE SCALE GENOMIC DNA]</scope>
    <source>
        <strain evidence="7 8">MSr11954</strain>
    </source>
</reference>
<name>A0ABZ2M7M3_9BACT</name>